<accession>A0ABV4Y9Y4</accession>
<gene>
    <name evidence="2" type="ORF">ACE1B6_10150</name>
</gene>
<dbReference type="Proteomes" id="UP001576776">
    <property type="component" value="Unassembled WGS sequence"/>
</dbReference>
<evidence type="ECO:0000313" key="2">
    <source>
        <dbReference type="EMBL" id="MFB2935631.1"/>
    </source>
</evidence>
<evidence type="ECO:0000259" key="1">
    <source>
        <dbReference type="Pfam" id="PF02492"/>
    </source>
</evidence>
<organism evidence="2 3">
    <name type="scientific">Floridaenema fluviatile BLCC-F154</name>
    <dbReference type="NCBI Taxonomy" id="3153640"/>
    <lineage>
        <taxon>Bacteria</taxon>
        <taxon>Bacillati</taxon>
        <taxon>Cyanobacteriota</taxon>
        <taxon>Cyanophyceae</taxon>
        <taxon>Oscillatoriophycideae</taxon>
        <taxon>Aerosakkonematales</taxon>
        <taxon>Aerosakkonemataceae</taxon>
        <taxon>Floridanema</taxon>
        <taxon>Floridanema fluviatile</taxon>
    </lineage>
</organism>
<comment type="caution">
    <text evidence="2">The sequence shown here is derived from an EMBL/GenBank/DDBJ whole genome shotgun (WGS) entry which is preliminary data.</text>
</comment>
<protein>
    <submittedName>
        <fullName evidence="2">GTP-binding protein</fullName>
    </submittedName>
</protein>
<dbReference type="InterPro" id="IPR027417">
    <property type="entry name" value="P-loop_NTPase"/>
</dbReference>
<dbReference type="RefSeq" id="WP_413257131.1">
    <property type="nucleotide sequence ID" value="NZ_JBHFNS010000042.1"/>
</dbReference>
<dbReference type="Pfam" id="PF02492">
    <property type="entry name" value="cobW"/>
    <property type="match status" value="1"/>
</dbReference>
<dbReference type="InterPro" id="IPR003495">
    <property type="entry name" value="CobW/HypB/UreG_nucleotide-bd"/>
</dbReference>
<proteinExistence type="predicted"/>
<name>A0ABV4Y9Y4_9CYAN</name>
<evidence type="ECO:0000313" key="3">
    <source>
        <dbReference type="Proteomes" id="UP001576776"/>
    </source>
</evidence>
<dbReference type="EMBL" id="JBHFNS010000042">
    <property type="protein sequence ID" value="MFB2935631.1"/>
    <property type="molecule type" value="Genomic_DNA"/>
</dbReference>
<keyword evidence="3" id="KW-1185">Reference proteome</keyword>
<dbReference type="SUPFAM" id="SSF52540">
    <property type="entry name" value="P-loop containing nucleoside triphosphate hydrolases"/>
    <property type="match status" value="1"/>
</dbReference>
<reference evidence="2 3" key="1">
    <citation type="submission" date="2024-09" db="EMBL/GenBank/DDBJ databases">
        <title>Floridaenema gen nov. (Aerosakkonemataceae, Aerosakkonematales ord. nov., Cyanobacteria) from benthic tropical and subtropical fresh waters, with the description of four new species.</title>
        <authorList>
            <person name="Moretto J.A."/>
            <person name="Berthold D.E."/>
            <person name="Lefler F.W."/>
            <person name="Huang I.-S."/>
            <person name="Laughinghouse H. IV."/>
        </authorList>
    </citation>
    <scope>NUCLEOTIDE SEQUENCE [LARGE SCALE GENOMIC DNA]</scope>
    <source>
        <strain evidence="2 3">BLCC-F154</strain>
    </source>
</reference>
<feature type="domain" description="CobW/HypB/UreG nucleotide-binding" evidence="1">
    <location>
        <begin position="10"/>
        <end position="30"/>
    </location>
</feature>
<sequence length="32" mass="3478">MPNRASNSIPVTILTGYLGSGKTTLLNRILIY</sequence>
<dbReference type="Gene3D" id="3.40.50.300">
    <property type="entry name" value="P-loop containing nucleotide triphosphate hydrolases"/>
    <property type="match status" value="1"/>
</dbReference>